<evidence type="ECO:0000313" key="13">
    <source>
        <dbReference type="Proteomes" id="UP000286576"/>
    </source>
</evidence>
<evidence type="ECO:0000256" key="5">
    <source>
        <dbReference type="ARBA" id="ARBA00022980"/>
    </source>
</evidence>
<comment type="function">
    <text evidence="1 8">Located at the back of the 30S subunit body where it stabilizes the conformation of the head with respect to the body.</text>
</comment>
<evidence type="ECO:0000256" key="9">
    <source>
        <dbReference type="RuleBase" id="RU003823"/>
    </source>
</evidence>
<name>A0A418NX53_9SPHN</name>
<comment type="subunit">
    <text evidence="8">Part of the 30S ribosomal subunit. Contacts proteins S4 and S8.</text>
</comment>
<dbReference type="OrthoDB" id="9809045at2"/>
<keyword evidence="5 8" id="KW-0689">Ribosomal protein</keyword>
<feature type="region of interest" description="Disordered" evidence="10">
    <location>
        <begin position="1"/>
        <end position="103"/>
    </location>
</feature>
<protein>
    <recommendedName>
        <fullName evidence="7 8">Small ribosomal subunit protein uS5</fullName>
    </recommendedName>
</protein>
<feature type="compositionally biased region" description="Acidic residues" evidence="10">
    <location>
        <begin position="273"/>
        <end position="282"/>
    </location>
</feature>
<dbReference type="InterPro" id="IPR020568">
    <property type="entry name" value="Ribosomal_Su5_D2-typ_SF"/>
</dbReference>
<dbReference type="Pfam" id="PF03719">
    <property type="entry name" value="Ribosomal_S5_C"/>
    <property type="match status" value="1"/>
</dbReference>
<dbReference type="GO" id="GO:0019843">
    <property type="term" value="F:rRNA binding"/>
    <property type="evidence" value="ECO:0007669"/>
    <property type="project" value="UniProtKB-UniRule"/>
</dbReference>
<dbReference type="GO" id="GO:0015935">
    <property type="term" value="C:small ribosomal subunit"/>
    <property type="evidence" value="ECO:0007669"/>
    <property type="project" value="InterPro"/>
</dbReference>
<dbReference type="Proteomes" id="UP000286576">
    <property type="component" value="Unassembled WGS sequence"/>
</dbReference>
<comment type="caution">
    <text evidence="12">The sequence shown here is derived from an EMBL/GenBank/DDBJ whole genome shotgun (WGS) entry which is preliminary data.</text>
</comment>
<evidence type="ECO:0000256" key="3">
    <source>
        <dbReference type="ARBA" id="ARBA00022730"/>
    </source>
</evidence>
<evidence type="ECO:0000256" key="6">
    <source>
        <dbReference type="ARBA" id="ARBA00023274"/>
    </source>
</evidence>
<feature type="compositionally biased region" description="Polar residues" evidence="10">
    <location>
        <begin position="30"/>
        <end position="56"/>
    </location>
</feature>
<evidence type="ECO:0000256" key="10">
    <source>
        <dbReference type="SAM" id="MobiDB-lite"/>
    </source>
</evidence>
<dbReference type="InterPro" id="IPR018192">
    <property type="entry name" value="Ribosomal_uS5_N_CS"/>
</dbReference>
<dbReference type="Gene3D" id="3.30.230.10">
    <property type="match status" value="1"/>
</dbReference>
<comment type="domain">
    <text evidence="8">The N-terminal domain interacts with the head of the 30S subunit; the C-terminal domain interacts with the body and contacts protein S4. The interaction surface between S4 and S5 is involved in control of translational fidelity.</text>
</comment>
<feature type="compositionally biased region" description="Basic and acidic residues" evidence="10">
    <location>
        <begin position="1"/>
        <end position="10"/>
    </location>
</feature>
<keyword evidence="3 8" id="KW-0699">rRNA-binding</keyword>
<reference evidence="12 13" key="1">
    <citation type="submission" date="2018-08" db="EMBL/GenBank/DDBJ databases">
        <title>Erythrobacter zhengii sp.nov., a bacterium isolated from deep-sea sediment.</title>
        <authorList>
            <person name="Fang C."/>
            <person name="Wu Y.-H."/>
            <person name="Sun C."/>
            <person name="Wang H."/>
            <person name="Cheng H."/>
            <person name="Meng F.-X."/>
            <person name="Wang C.-S."/>
            <person name="Xu X.-W."/>
        </authorList>
    </citation>
    <scope>NUCLEOTIDE SEQUENCE [LARGE SCALE GENOMIC DNA]</scope>
    <source>
        <strain evidence="12 13">V18</strain>
    </source>
</reference>
<comment type="function">
    <text evidence="8">With S4 and S12 plays an important role in translational accuracy.</text>
</comment>
<dbReference type="GO" id="GO:0005737">
    <property type="term" value="C:cytoplasm"/>
    <property type="evidence" value="ECO:0007669"/>
    <property type="project" value="UniProtKB-ARBA"/>
</dbReference>
<dbReference type="SUPFAM" id="SSF54211">
    <property type="entry name" value="Ribosomal protein S5 domain 2-like"/>
    <property type="match status" value="1"/>
</dbReference>
<sequence length="282" mass="29284">MMADENKNEDTGAETSTAETPEAAAAKAESQVNENIDGSTPTPSLATTEAADNQSAAGGDEGRPRQRGGRGGNRDDNRGGGRDGGRGRGRGRDDRRGNRGDDDGEELIEKLVHINRVAKVVKGGKRFGFAALVVVGDGKGRVGFGHGKAREVPEAINKATAAAKKKMIRVPLKEGRTLHHDGKGHFGAGKVNVRSAPAGTGIIAGGPMRAVFESLGVADVVTKSIGTSNPYNMIRATFDALVNQSSPKSVAQRRGKKVADLLGRGGQVSEAEAQAEAEAITE</sequence>
<dbReference type="FunFam" id="3.30.160.20:FF:000001">
    <property type="entry name" value="30S ribosomal protein S5"/>
    <property type="match status" value="1"/>
</dbReference>
<evidence type="ECO:0000256" key="8">
    <source>
        <dbReference type="HAMAP-Rule" id="MF_01307"/>
    </source>
</evidence>
<dbReference type="InterPro" id="IPR013810">
    <property type="entry name" value="Ribosomal_uS5_N"/>
</dbReference>
<dbReference type="GO" id="GO:0006412">
    <property type="term" value="P:translation"/>
    <property type="evidence" value="ECO:0007669"/>
    <property type="project" value="UniProtKB-UniRule"/>
</dbReference>
<feature type="domain" description="S5 DRBM" evidence="11">
    <location>
        <begin position="107"/>
        <end position="170"/>
    </location>
</feature>
<evidence type="ECO:0000256" key="7">
    <source>
        <dbReference type="ARBA" id="ARBA00035255"/>
    </source>
</evidence>
<accession>A0A418NX53</accession>
<evidence type="ECO:0000256" key="4">
    <source>
        <dbReference type="ARBA" id="ARBA00022884"/>
    </source>
</evidence>
<dbReference type="SUPFAM" id="SSF54768">
    <property type="entry name" value="dsRNA-binding domain-like"/>
    <property type="match status" value="1"/>
</dbReference>
<gene>
    <name evidence="8" type="primary">rpsE</name>
    <name evidence="12" type="ORF">D2V07_02865</name>
</gene>
<feature type="region of interest" description="Disordered" evidence="10">
    <location>
        <begin position="245"/>
        <end position="282"/>
    </location>
</feature>
<dbReference type="AlphaFoldDB" id="A0A418NX53"/>
<dbReference type="GO" id="GO:0042254">
    <property type="term" value="P:ribosome biogenesis"/>
    <property type="evidence" value="ECO:0007669"/>
    <property type="project" value="UniProtKB-ARBA"/>
</dbReference>
<dbReference type="PANTHER" id="PTHR48277">
    <property type="entry name" value="MITOCHONDRIAL RIBOSOMAL PROTEIN S5"/>
    <property type="match status" value="1"/>
</dbReference>
<dbReference type="HAMAP" id="MF_01307_B">
    <property type="entry name" value="Ribosomal_uS5_B"/>
    <property type="match status" value="1"/>
</dbReference>
<dbReference type="Pfam" id="PF00333">
    <property type="entry name" value="Ribosomal_S5"/>
    <property type="match status" value="1"/>
</dbReference>
<feature type="compositionally biased region" description="Low complexity" evidence="10">
    <location>
        <begin position="13"/>
        <end position="29"/>
    </location>
</feature>
<dbReference type="RefSeq" id="WP_119584474.1">
    <property type="nucleotide sequence ID" value="NZ_CAWODQ010000001.1"/>
</dbReference>
<evidence type="ECO:0000313" key="12">
    <source>
        <dbReference type="EMBL" id="RIV89194.1"/>
    </source>
</evidence>
<proteinExistence type="inferred from homology"/>
<dbReference type="InterPro" id="IPR005324">
    <property type="entry name" value="Ribosomal_uS5_C"/>
</dbReference>
<dbReference type="InterPro" id="IPR000851">
    <property type="entry name" value="Ribosomal_uS5"/>
</dbReference>
<comment type="similarity">
    <text evidence="2 8 9">Belongs to the universal ribosomal protein uS5 family.</text>
</comment>
<dbReference type="FunFam" id="3.30.230.10:FF:000002">
    <property type="entry name" value="30S ribosomal protein S5"/>
    <property type="match status" value="1"/>
</dbReference>
<feature type="compositionally biased region" description="Basic and acidic residues" evidence="10">
    <location>
        <begin position="72"/>
        <end position="103"/>
    </location>
</feature>
<evidence type="ECO:0000256" key="1">
    <source>
        <dbReference type="ARBA" id="ARBA00003093"/>
    </source>
</evidence>
<keyword evidence="6 8" id="KW-0687">Ribonucleoprotein</keyword>
<keyword evidence="4 8" id="KW-0694">RNA-binding</keyword>
<evidence type="ECO:0000259" key="11">
    <source>
        <dbReference type="PROSITE" id="PS50881"/>
    </source>
</evidence>
<dbReference type="PROSITE" id="PS00585">
    <property type="entry name" value="RIBOSOMAL_S5"/>
    <property type="match status" value="1"/>
</dbReference>
<organism evidence="12 13">
    <name type="scientific">Aurantiacibacter zhengii</name>
    <dbReference type="NCBI Taxonomy" id="2307003"/>
    <lineage>
        <taxon>Bacteria</taxon>
        <taxon>Pseudomonadati</taxon>
        <taxon>Pseudomonadota</taxon>
        <taxon>Alphaproteobacteria</taxon>
        <taxon>Sphingomonadales</taxon>
        <taxon>Erythrobacteraceae</taxon>
        <taxon>Aurantiacibacter</taxon>
    </lineage>
</organism>
<evidence type="ECO:0000256" key="2">
    <source>
        <dbReference type="ARBA" id="ARBA00008945"/>
    </source>
</evidence>
<dbReference type="PROSITE" id="PS50881">
    <property type="entry name" value="S5_DSRBD"/>
    <property type="match status" value="1"/>
</dbReference>
<dbReference type="PANTHER" id="PTHR48277:SF1">
    <property type="entry name" value="MITOCHONDRIAL RIBOSOMAL PROTEIN S5"/>
    <property type="match status" value="1"/>
</dbReference>
<dbReference type="GO" id="GO:0003735">
    <property type="term" value="F:structural constituent of ribosome"/>
    <property type="evidence" value="ECO:0007669"/>
    <property type="project" value="UniProtKB-UniRule"/>
</dbReference>
<dbReference type="InterPro" id="IPR005712">
    <property type="entry name" value="Ribosomal_uS5_bac-type"/>
</dbReference>
<dbReference type="InterPro" id="IPR014721">
    <property type="entry name" value="Ribsml_uS5_D2-typ_fold_subgr"/>
</dbReference>
<dbReference type="NCBIfam" id="TIGR01021">
    <property type="entry name" value="rpsE_bact"/>
    <property type="match status" value="1"/>
</dbReference>
<dbReference type="Gene3D" id="3.30.160.20">
    <property type="match status" value="1"/>
</dbReference>
<keyword evidence="13" id="KW-1185">Reference proteome</keyword>
<dbReference type="EMBL" id="QXFL01000001">
    <property type="protein sequence ID" value="RIV89194.1"/>
    <property type="molecule type" value="Genomic_DNA"/>
</dbReference>